<accession>A0A6M5U8K3</accession>
<feature type="domain" description="Chorismate-utilising enzyme C-terminal" evidence="1">
    <location>
        <begin position="176"/>
        <end position="430"/>
    </location>
</feature>
<dbReference type="SUPFAM" id="SSF56322">
    <property type="entry name" value="ADC synthase"/>
    <property type="match status" value="1"/>
</dbReference>
<dbReference type="PRINTS" id="PR00095">
    <property type="entry name" value="ANTSNTHASEI"/>
</dbReference>
<organism evidence="2 3">
    <name type="scientific">Cellulosimicrobium protaetiae</name>
    <dbReference type="NCBI Taxonomy" id="2587808"/>
    <lineage>
        <taxon>Bacteria</taxon>
        <taxon>Bacillati</taxon>
        <taxon>Actinomycetota</taxon>
        <taxon>Actinomycetes</taxon>
        <taxon>Micrococcales</taxon>
        <taxon>Promicromonosporaceae</taxon>
        <taxon>Cellulosimicrobium</taxon>
    </lineage>
</organism>
<dbReference type="Proteomes" id="UP000451354">
    <property type="component" value="Chromosome"/>
</dbReference>
<evidence type="ECO:0000259" key="1">
    <source>
        <dbReference type="Pfam" id="PF00425"/>
    </source>
</evidence>
<dbReference type="InterPro" id="IPR015890">
    <property type="entry name" value="Chorismate_C"/>
</dbReference>
<dbReference type="GO" id="GO:0000162">
    <property type="term" value="P:L-tryptophan biosynthetic process"/>
    <property type="evidence" value="ECO:0007669"/>
    <property type="project" value="TreeGrafter"/>
</dbReference>
<evidence type="ECO:0000313" key="2">
    <source>
        <dbReference type="EMBL" id="QJW34846.1"/>
    </source>
</evidence>
<dbReference type="Gene3D" id="3.60.120.10">
    <property type="entry name" value="Anthranilate synthase"/>
    <property type="match status" value="1"/>
</dbReference>
<dbReference type="AlphaFoldDB" id="A0A6M5U8K3"/>
<protein>
    <recommendedName>
        <fullName evidence="1">Chorismate-utilising enzyme C-terminal domain-containing protein</fullName>
    </recommendedName>
</protein>
<dbReference type="KEGG" id="cprt:FIC82_000150"/>
<dbReference type="InterPro" id="IPR019999">
    <property type="entry name" value="Anth_synth_I-like"/>
</dbReference>
<name>A0A6M5U8K3_9MICO</name>
<dbReference type="PANTHER" id="PTHR11236">
    <property type="entry name" value="AMINOBENZOATE/ANTHRANILATE SYNTHASE"/>
    <property type="match status" value="1"/>
</dbReference>
<proteinExistence type="predicted"/>
<dbReference type="Pfam" id="PF00425">
    <property type="entry name" value="Chorismate_bind"/>
    <property type="match status" value="1"/>
</dbReference>
<sequence length="435" mass="46942">MTIPLPPGLTAQDLLRGYEHRFGPAFLYGQPSAGTSSPRVTVLTTCERTWWIDQVGSVVDGRRVPGSPTESFDRALTAVSRVAAGPAWVPDVVFALSYDLVWPLRAARGLSSRDAPGALAFVARPGHPVLVDEAAGQVRCLPPDRAVVEELAERSGRRARPGGTLTEFVERVDEVAYRRQFSDVQRHLARGEVYQLLVSAEARVRARVDRYEYFAEVCRRYRDASFSYRFHGQDGLVLGACSLPHVHVDGSTVRTRVFAGTQPSSGPPSAVSAAERALAEDPRFFAEHAMLVDVERNDLATICEPGSVVVERFMEPLAVGPTIYLASDVRGTVREDVSTAETVLANFPRGVGTGAPKARAQEVLDDIETSSRRHYTGVVGTVSEAGARVRSTTVVTCASEDEEGVLSLRCGGGIVSGSTPDAELAELHLKMSALV</sequence>
<dbReference type="RefSeq" id="WP_171445681.1">
    <property type="nucleotide sequence ID" value="NZ_CP052757.1"/>
</dbReference>
<dbReference type="EMBL" id="CP052757">
    <property type="protein sequence ID" value="QJW34846.1"/>
    <property type="molecule type" value="Genomic_DNA"/>
</dbReference>
<dbReference type="InterPro" id="IPR005801">
    <property type="entry name" value="ADC_synthase"/>
</dbReference>
<reference evidence="3" key="1">
    <citation type="journal article" date="2022" name="Int. J. Syst. Evol. Microbiol.">
        <title>Cellulosimicrobium protaetiae sp. nov., isolated from the gut of the larva of Protaetia brevitarsis seulensis.</title>
        <authorList>
            <person name="Le Han H."/>
            <person name="Nguyen T.T.H."/>
            <person name="Li Z."/>
            <person name="Shin N.R."/>
            <person name="Kim S.G."/>
        </authorList>
    </citation>
    <scope>NUCLEOTIDE SEQUENCE [LARGE SCALE GENOMIC DNA]</scope>
    <source>
        <strain evidence="3">BI34</strain>
    </source>
</reference>
<gene>
    <name evidence="2" type="ORF">FIC82_000150</name>
</gene>
<evidence type="ECO:0000313" key="3">
    <source>
        <dbReference type="Proteomes" id="UP000451354"/>
    </source>
</evidence>
<dbReference type="PANTHER" id="PTHR11236:SF9">
    <property type="entry name" value="ANTHRANILATE SYNTHASE COMPONENT 1"/>
    <property type="match status" value="1"/>
</dbReference>
<keyword evidence="3" id="KW-1185">Reference proteome</keyword>